<sequence length="119" mass="13049">MTVVSKFVLTFVFIVVEDVPFKNVDFTVDVSEGSIEVVDKEDLVVVASVIIKSTLEAIEFKLFLDVVIVVVIALVRKVVDNFVLALLSVADDDISLVNVGFTVVNIDDCFVALNDEVIK</sequence>
<keyword evidence="1" id="KW-0732">Signal</keyword>
<evidence type="ECO:0000313" key="3">
    <source>
        <dbReference type="WBParaSite" id="SPAL_0001342700.1"/>
    </source>
</evidence>
<keyword evidence="2" id="KW-1185">Reference proteome</keyword>
<evidence type="ECO:0000256" key="1">
    <source>
        <dbReference type="SAM" id="SignalP"/>
    </source>
</evidence>
<name>A0A0N5C652_STREA</name>
<evidence type="ECO:0000313" key="2">
    <source>
        <dbReference type="Proteomes" id="UP000046392"/>
    </source>
</evidence>
<protein>
    <submittedName>
        <fullName evidence="3">Uncharacterized protein</fullName>
    </submittedName>
</protein>
<accession>A0A0N5C652</accession>
<dbReference type="WBParaSite" id="SPAL_0001342700.1">
    <property type="protein sequence ID" value="SPAL_0001342700.1"/>
    <property type="gene ID" value="SPAL_0001342700"/>
</dbReference>
<feature type="chain" id="PRO_5005895520" evidence="1">
    <location>
        <begin position="19"/>
        <end position="119"/>
    </location>
</feature>
<proteinExistence type="predicted"/>
<feature type="signal peptide" evidence="1">
    <location>
        <begin position="1"/>
        <end position="18"/>
    </location>
</feature>
<dbReference type="AlphaFoldDB" id="A0A0N5C652"/>
<organism evidence="2 3">
    <name type="scientific">Strongyloides papillosus</name>
    <name type="common">Intestinal threadworm</name>
    <dbReference type="NCBI Taxonomy" id="174720"/>
    <lineage>
        <taxon>Eukaryota</taxon>
        <taxon>Metazoa</taxon>
        <taxon>Ecdysozoa</taxon>
        <taxon>Nematoda</taxon>
        <taxon>Chromadorea</taxon>
        <taxon>Rhabditida</taxon>
        <taxon>Tylenchina</taxon>
        <taxon>Panagrolaimomorpha</taxon>
        <taxon>Strongyloidoidea</taxon>
        <taxon>Strongyloididae</taxon>
        <taxon>Strongyloides</taxon>
    </lineage>
</organism>
<dbReference type="Proteomes" id="UP000046392">
    <property type="component" value="Unplaced"/>
</dbReference>
<reference evidence="3" key="1">
    <citation type="submission" date="2017-02" db="UniProtKB">
        <authorList>
            <consortium name="WormBaseParasite"/>
        </authorList>
    </citation>
    <scope>IDENTIFICATION</scope>
</reference>